<dbReference type="GO" id="GO:0005524">
    <property type="term" value="F:ATP binding"/>
    <property type="evidence" value="ECO:0007669"/>
    <property type="project" value="UniProtKB-UniRule"/>
</dbReference>
<keyword evidence="4" id="KW-1003">Cell membrane</keyword>
<comment type="subunit">
    <text evidence="4">Has multiple subunits with at least A(3), B(3), C, D, E, F, H, I and proteolipid K(x).</text>
</comment>
<evidence type="ECO:0000256" key="1">
    <source>
        <dbReference type="ARBA" id="ARBA00005850"/>
    </source>
</evidence>
<protein>
    <recommendedName>
        <fullName evidence="4">A-type ATP synthase subunit D</fullName>
    </recommendedName>
</protein>
<evidence type="ECO:0000256" key="3">
    <source>
        <dbReference type="ARBA" id="ARBA00023065"/>
    </source>
</evidence>
<keyword evidence="2 4" id="KW-0813">Transport</keyword>
<dbReference type="AlphaFoldDB" id="M0I061"/>
<keyword evidence="4" id="KW-0066">ATP synthesis</keyword>
<dbReference type="GO" id="GO:0042777">
    <property type="term" value="P:proton motive force-driven plasma membrane ATP synthesis"/>
    <property type="evidence" value="ECO:0007669"/>
    <property type="project" value="UniProtKB-UniRule"/>
</dbReference>
<keyword evidence="4" id="KW-0472">Membrane</keyword>
<dbReference type="NCBIfam" id="TIGR00309">
    <property type="entry name" value="V_ATPase_subD"/>
    <property type="match status" value="1"/>
</dbReference>
<comment type="subcellular location">
    <subcellularLocation>
        <location evidence="4">Cell membrane</location>
        <topology evidence="4">Peripheral membrane protein</topology>
    </subcellularLocation>
</comment>
<dbReference type="GO" id="GO:0016787">
    <property type="term" value="F:hydrolase activity"/>
    <property type="evidence" value="ECO:0007669"/>
    <property type="project" value="UniProtKB-KW"/>
</dbReference>
<feature type="region of interest" description="Disordered" evidence="5">
    <location>
        <begin position="203"/>
        <end position="285"/>
    </location>
</feature>
<dbReference type="RefSeq" id="WP_007276434.1">
    <property type="nucleotide sequence ID" value="NZ_AOLM01000028.1"/>
</dbReference>
<dbReference type="Gene3D" id="1.10.287.3240">
    <property type="match status" value="1"/>
</dbReference>
<reference evidence="6 7" key="1">
    <citation type="journal article" date="2014" name="PLoS Genet.">
        <title>Phylogenetically driven sequencing of extremely halophilic archaea reveals strategies for static and dynamic osmo-response.</title>
        <authorList>
            <person name="Becker E.A."/>
            <person name="Seitzer P.M."/>
            <person name="Tritt A."/>
            <person name="Larsen D."/>
            <person name="Krusor M."/>
            <person name="Yao A.I."/>
            <person name="Wu D."/>
            <person name="Madern D."/>
            <person name="Eisen J.A."/>
            <person name="Darling A.E."/>
            <person name="Facciotti M.T."/>
        </authorList>
    </citation>
    <scope>NUCLEOTIDE SEQUENCE [LARGE SCALE GENOMIC DNA]</scope>
    <source>
        <strain evidence="6 7">ATCC BAA-897</strain>
    </source>
</reference>
<keyword evidence="6" id="KW-0378">Hydrolase</keyword>
<proteinExistence type="inferred from homology"/>
<dbReference type="OrthoDB" id="117390at2157"/>
<evidence type="ECO:0000256" key="4">
    <source>
        <dbReference type="HAMAP-Rule" id="MF_00271"/>
    </source>
</evidence>
<keyword evidence="3 4" id="KW-0406">Ion transport</keyword>
<dbReference type="Proteomes" id="UP000011508">
    <property type="component" value="Unassembled WGS sequence"/>
</dbReference>
<dbReference type="GO" id="GO:0046933">
    <property type="term" value="F:proton-transporting ATP synthase activity, rotational mechanism"/>
    <property type="evidence" value="ECO:0007669"/>
    <property type="project" value="UniProtKB-UniRule"/>
</dbReference>
<keyword evidence="7" id="KW-1185">Reference proteome</keyword>
<dbReference type="PANTHER" id="PTHR11671">
    <property type="entry name" value="V-TYPE ATP SYNTHASE SUBUNIT D"/>
    <property type="match status" value="1"/>
</dbReference>
<comment type="caution">
    <text evidence="6">The sequence shown here is derived from an EMBL/GenBank/DDBJ whole genome shotgun (WGS) entry which is preliminary data.</text>
</comment>
<comment type="function">
    <text evidence="4">Component of the A-type ATP synthase that produces ATP from ADP in the presence of a proton gradient across the membrane.</text>
</comment>
<accession>M0I061</accession>
<evidence type="ECO:0000313" key="6">
    <source>
        <dbReference type="EMBL" id="ELZ88774.1"/>
    </source>
</evidence>
<dbReference type="GO" id="GO:0005886">
    <property type="term" value="C:plasma membrane"/>
    <property type="evidence" value="ECO:0007669"/>
    <property type="project" value="UniProtKB-SubCell"/>
</dbReference>
<dbReference type="InterPro" id="IPR002699">
    <property type="entry name" value="V_ATPase_D"/>
</dbReference>
<dbReference type="Pfam" id="PF01813">
    <property type="entry name" value="ATP-synt_D"/>
    <property type="match status" value="1"/>
</dbReference>
<evidence type="ECO:0000256" key="5">
    <source>
        <dbReference type="SAM" id="MobiDB-lite"/>
    </source>
</evidence>
<name>M0I061_9EURY</name>
<organism evidence="6 7">
    <name type="scientific">Haloferax sulfurifontis ATCC BAA-897</name>
    <dbReference type="NCBI Taxonomy" id="662480"/>
    <lineage>
        <taxon>Archaea</taxon>
        <taxon>Methanobacteriati</taxon>
        <taxon>Methanobacteriota</taxon>
        <taxon>Stenosarchaea group</taxon>
        <taxon>Halobacteria</taxon>
        <taxon>Halobacteriales</taxon>
        <taxon>Haloferacaceae</taxon>
        <taxon>Haloferax</taxon>
    </lineage>
</organism>
<sequence>MPNRRHRRTAPTRRELLSVTDELSLARKGERILERRRDSLVFVLLDLLDRWTELRRETDEAFRDAAELHVWGAEREGEIALRALSEARSSHTELIVSETKLVGLTVPFFLSTSARRSLDGRGYGVLGTSALDDELVGSYESVVEDVVRLAEMRAVLLRLLAEIRRLRLRVNYLSQRLIPDLEVEKRHIRRYLDEREQEERFRQFRTKQRNERRQAERREAERREAERREAEQQEAERREAEQQEAERREAERQEAERREAERQEAEQQEGERRVETQQTDDSGRE</sequence>
<dbReference type="GO" id="GO:0046961">
    <property type="term" value="F:proton-transporting ATPase activity, rotational mechanism"/>
    <property type="evidence" value="ECO:0007669"/>
    <property type="project" value="InterPro"/>
</dbReference>
<evidence type="ECO:0000313" key="7">
    <source>
        <dbReference type="Proteomes" id="UP000011508"/>
    </source>
</evidence>
<evidence type="ECO:0000256" key="2">
    <source>
        <dbReference type="ARBA" id="ARBA00022448"/>
    </source>
</evidence>
<dbReference type="HAMAP" id="MF_00271">
    <property type="entry name" value="ATP_synth_D_arch"/>
    <property type="match status" value="1"/>
</dbReference>
<keyword evidence="4" id="KW-0375">Hydrogen ion transport</keyword>
<dbReference type="PATRIC" id="fig|662480.6.peg.3723"/>
<dbReference type="EMBL" id="AOLM01000028">
    <property type="protein sequence ID" value="ELZ88774.1"/>
    <property type="molecule type" value="Genomic_DNA"/>
</dbReference>
<comment type="similarity">
    <text evidence="1 4">Belongs to the V-ATPase D subunit family.</text>
</comment>
<gene>
    <name evidence="4" type="primary">atpD</name>
    <name evidence="6" type="ORF">C441_18717</name>
</gene>